<dbReference type="InterPro" id="IPR050231">
    <property type="entry name" value="Iron_ascorbate_oxido_reductase"/>
</dbReference>
<dbReference type="InterPro" id="IPR044861">
    <property type="entry name" value="IPNS-like_FE2OG_OXY"/>
</dbReference>
<feature type="domain" description="Isopenicillin N synthase-like Fe(2+) 2OG dioxygenase" evidence="2">
    <location>
        <begin position="165"/>
        <end position="263"/>
    </location>
</feature>
<comment type="caution">
    <text evidence="3">The sequence shown here is derived from an EMBL/GenBank/DDBJ whole genome shotgun (WGS) entry which is preliminary data.</text>
</comment>
<accession>A0A4Z1HNE7</accession>
<evidence type="ECO:0000313" key="3">
    <source>
        <dbReference type="EMBL" id="TGO46467.1"/>
    </source>
</evidence>
<dbReference type="PANTHER" id="PTHR47990">
    <property type="entry name" value="2-OXOGLUTARATE (2OG) AND FE(II)-DEPENDENT OXYGENASE SUPERFAMILY PROTEIN-RELATED"/>
    <property type="match status" value="1"/>
</dbReference>
<dbReference type="AlphaFoldDB" id="A0A4Z1HNE7"/>
<name>A0A4Z1HNE7_9HELO</name>
<dbReference type="Gene3D" id="2.60.120.330">
    <property type="entry name" value="B-lactam Antibiotic, Isopenicillin N Synthase, Chain"/>
    <property type="match status" value="1"/>
</dbReference>
<keyword evidence="4" id="KW-1185">Reference proteome</keyword>
<comment type="similarity">
    <text evidence="1">Belongs to the iron/ascorbate-dependent oxidoreductase family.</text>
</comment>
<gene>
    <name evidence="3" type="ORF">BCON_0323g00130</name>
</gene>
<dbReference type="InterPro" id="IPR027443">
    <property type="entry name" value="IPNS-like_sf"/>
</dbReference>
<reference evidence="3 4" key="1">
    <citation type="submission" date="2017-12" db="EMBL/GenBank/DDBJ databases">
        <title>Comparative genomics of Botrytis spp.</title>
        <authorList>
            <person name="Valero-Jimenez C.A."/>
            <person name="Tapia P."/>
            <person name="Veloso J."/>
            <person name="Silva-Moreno E."/>
            <person name="Staats M."/>
            <person name="Valdes J.H."/>
            <person name="Van Kan J.A.L."/>
        </authorList>
    </citation>
    <scope>NUCLEOTIDE SEQUENCE [LARGE SCALE GENOMIC DNA]</scope>
    <source>
        <strain evidence="3 4">MUCL11595</strain>
    </source>
</reference>
<evidence type="ECO:0000256" key="1">
    <source>
        <dbReference type="ARBA" id="ARBA00008056"/>
    </source>
</evidence>
<dbReference type="SUPFAM" id="SSF51197">
    <property type="entry name" value="Clavaminate synthase-like"/>
    <property type="match status" value="1"/>
</dbReference>
<protein>
    <recommendedName>
        <fullName evidence="2">Isopenicillin N synthase-like Fe(2+) 2OG dioxygenase domain-containing protein</fullName>
    </recommendedName>
</protein>
<organism evidence="3 4">
    <name type="scientific">Botryotinia convoluta</name>
    <dbReference type="NCBI Taxonomy" id="54673"/>
    <lineage>
        <taxon>Eukaryota</taxon>
        <taxon>Fungi</taxon>
        <taxon>Dikarya</taxon>
        <taxon>Ascomycota</taxon>
        <taxon>Pezizomycotina</taxon>
        <taxon>Leotiomycetes</taxon>
        <taxon>Helotiales</taxon>
        <taxon>Sclerotiniaceae</taxon>
        <taxon>Botryotinia</taxon>
    </lineage>
</organism>
<evidence type="ECO:0000313" key="4">
    <source>
        <dbReference type="Proteomes" id="UP000297527"/>
    </source>
</evidence>
<dbReference type="OrthoDB" id="288590at2759"/>
<dbReference type="EMBL" id="PQXN01000322">
    <property type="protein sequence ID" value="TGO46467.1"/>
    <property type="molecule type" value="Genomic_DNA"/>
</dbReference>
<dbReference type="Pfam" id="PF03171">
    <property type="entry name" value="2OG-FeII_Oxy"/>
    <property type="match status" value="1"/>
</dbReference>
<dbReference type="Proteomes" id="UP000297527">
    <property type="component" value="Unassembled WGS sequence"/>
</dbReference>
<evidence type="ECO:0000259" key="2">
    <source>
        <dbReference type="Pfam" id="PF03171"/>
    </source>
</evidence>
<proteinExistence type="inferred from homology"/>
<sequence length="326" mass="36140">MPTLKYFKECLEFPSDVPIADIPTISCLKLQGDFAEESENLYEACKEHGFFLLDLNSSEEGKQLLEDADIMYDVSVDIFNLGPEALMDYKLNMPKDLNGPAHTDTNLLPPIKLQAGWSAQDRLRQNGCYGTLYTQSGRGLAPGTLSALSPLEKPSATSLRLLMARPQPLNDKIISLGGHTDIGTIAMLFHVLGGFQVLPAGSENINSNWHYMRTVPGCALINIGDSLVEWTGGLLRSNLHRVVTPPGKQANCIRRSLAYLIRPNHNGSMRRLQSNVIRPLAKNEEIETRSVDEWAAWRAQQVIEGKMRPQTRGGRPFSMGNTMIAH</sequence>